<keyword evidence="3" id="KW-1185">Reference proteome</keyword>
<dbReference type="AlphaFoldDB" id="A0AA88WFQ4"/>
<dbReference type="InterPro" id="IPR008480">
    <property type="entry name" value="DUF761_pln"/>
</dbReference>
<reference evidence="2" key="1">
    <citation type="submission" date="2022-12" db="EMBL/GenBank/DDBJ databases">
        <title>Draft genome assemblies for two species of Escallonia (Escalloniales).</title>
        <authorList>
            <person name="Chanderbali A."/>
            <person name="Dervinis C."/>
            <person name="Anghel I."/>
            <person name="Soltis D."/>
            <person name="Soltis P."/>
            <person name="Zapata F."/>
        </authorList>
    </citation>
    <scope>NUCLEOTIDE SEQUENCE</scope>
    <source>
        <strain evidence="2">UCBG64.0493</strain>
        <tissue evidence="2">Leaf</tissue>
    </source>
</reference>
<accession>A0AA88WFQ4</accession>
<protein>
    <submittedName>
        <fullName evidence="2">Uncharacterized protein</fullName>
    </submittedName>
</protein>
<name>A0AA88WFQ4_9ASTE</name>
<comment type="caution">
    <text evidence="2">The sequence shown here is derived from an EMBL/GenBank/DDBJ whole genome shotgun (WGS) entry which is preliminary data.</text>
</comment>
<dbReference type="EMBL" id="JAVXUP010000513">
    <property type="protein sequence ID" value="KAK3026163.1"/>
    <property type="molecule type" value="Genomic_DNA"/>
</dbReference>
<organism evidence="2 3">
    <name type="scientific">Escallonia herrerae</name>
    <dbReference type="NCBI Taxonomy" id="1293975"/>
    <lineage>
        <taxon>Eukaryota</taxon>
        <taxon>Viridiplantae</taxon>
        <taxon>Streptophyta</taxon>
        <taxon>Embryophyta</taxon>
        <taxon>Tracheophyta</taxon>
        <taxon>Spermatophyta</taxon>
        <taxon>Magnoliopsida</taxon>
        <taxon>eudicotyledons</taxon>
        <taxon>Gunneridae</taxon>
        <taxon>Pentapetalae</taxon>
        <taxon>asterids</taxon>
        <taxon>campanulids</taxon>
        <taxon>Escalloniales</taxon>
        <taxon>Escalloniaceae</taxon>
        <taxon>Escallonia</taxon>
    </lineage>
</organism>
<dbReference type="Pfam" id="PF05553">
    <property type="entry name" value="DUF761"/>
    <property type="match status" value="1"/>
</dbReference>
<dbReference type="Proteomes" id="UP001188597">
    <property type="component" value="Unassembled WGS sequence"/>
</dbReference>
<sequence length="206" mass="23932">MASSPLHQLSPMSFLNIRRLLPARKAWRAFTTKLQSKLHKLHRSKAIQKPNYQLNTTRKPAFWRSLALQSRFKRKRRTTQPVHKLGYHRRYRLQKGPAPVYIDRLFFEPSSVRKQRQPSASAAASKREVKTSSQSAKKNELTVDRHATVAGTSIEDGDHGNHAADDMWESMVLASPQLHRINERAEEFITRFRAEMQLQEMVARHL</sequence>
<gene>
    <name evidence="2" type="ORF">RJ639_040550</name>
</gene>
<evidence type="ECO:0000256" key="1">
    <source>
        <dbReference type="SAM" id="MobiDB-lite"/>
    </source>
</evidence>
<proteinExistence type="predicted"/>
<evidence type="ECO:0000313" key="2">
    <source>
        <dbReference type="EMBL" id="KAK3026163.1"/>
    </source>
</evidence>
<evidence type="ECO:0000313" key="3">
    <source>
        <dbReference type="Proteomes" id="UP001188597"/>
    </source>
</evidence>
<feature type="region of interest" description="Disordered" evidence="1">
    <location>
        <begin position="113"/>
        <end position="140"/>
    </location>
</feature>